<evidence type="ECO:0000256" key="2">
    <source>
        <dbReference type="ARBA" id="ARBA00022630"/>
    </source>
</evidence>
<evidence type="ECO:0000256" key="3">
    <source>
        <dbReference type="ARBA" id="ARBA00022827"/>
    </source>
</evidence>
<evidence type="ECO:0000259" key="5">
    <source>
        <dbReference type="Pfam" id="PF01266"/>
    </source>
</evidence>
<dbReference type="RefSeq" id="WP_054209459.1">
    <property type="nucleotide sequence ID" value="NZ_LGSZ01000040.1"/>
</dbReference>
<keyword evidence="3" id="KW-0274">FAD</keyword>
<evidence type="ECO:0000256" key="4">
    <source>
        <dbReference type="ARBA" id="ARBA00023002"/>
    </source>
</evidence>
<dbReference type="PATRIC" id="fig|1526658.3.peg.4026"/>
<proteinExistence type="predicted"/>
<dbReference type="Gene3D" id="3.30.9.10">
    <property type="entry name" value="D-Amino Acid Oxidase, subunit A, domain 2"/>
    <property type="match status" value="1"/>
</dbReference>
<dbReference type="SUPFAM" id="SSF54373">
    <property type="entry name" value="FAD-linked reductases, C-terminal domain"/>
    <property type="match status" value="1"/>
</dbReference>
<keyword evidence="2" id="KW-0285">Flavoprotein</keyword>
<comment type="caution">
    <text evidence="6">The sequence shown here is derived from an EMBL/GenBank/DDBJ whole genome shotgun (WGS) entry which is preliminary data.</text>
</comment>
<comment type="cofactor">
    <cofactor evidence="1">
        <name>FAD</name>
        <dbReference type="ChEBI" id="CHEBI:57692"/>
    </cofactor>
</comment>
<accession>A0A0N1FEE8</accession>
<feature type="domain" description="FAD dependent oxidoreductase" evidence="5">
    <location>
        <begin position="7"/>
        <end position="359"/>
    </location>
</feature>
<dbReference type="Gene3D" id="3.50.50.60">
    <property type="entry name" value="FAD/NAD(P)-binding domain"/>
    <property type="match status" value="1"/>
</dbReference>
<keyword evidence="4" id="KW-0560">Oxidoreductase</keyword>
<dbReference type="AlphaFoldDB" id="A0A0N1FEE8"/>
<dbReference type="InterPro" id="IPR045170">
    <property type="entry name" value="MTOX"/>
</dbReference>
<protein>
    <submittedName>
        <fullName evidence="6">Methyltryptophan oxidase</fullName>
    </submittedName>
</protein>
<organism evidence="6 7">
    <name type="scientific">Bosea vaviloviae</name>
    <dbReference type="NCBI Taxonomy" id="1526658"/>
    <lineage>
        <taxon>Bacteria</taxon>
        <taxon>Pseudomonadati</taxon>
        <taxon>Pseudomonadota</taxon>
        <taxon>Alphaproteobacteria</taxon>
        <taxon>Hyphomicrobiales</taxon>
        <taxon>Boseaceae</taxon>
        <taxon>Bosea</taxon>
    </lineage>
</organism>
<dbReference type="InterPro" id="IPR036188">
    <property type="entry name" value="FAD/NAD-bd_sf"/>
</dbReference>
<dbReference type="PANTHER" id="PTHR10961:SF7">
    <property type="entry name" value="FAD DEPENDENT OXIDOREDUCTASE DOMAIN-CONTAINING PROTEIN"/>
    <property type="match status" value="1"/>
</dbReference>
<dbReference type="PANTHER" id="PTHR10961">
    <property type="entry name" value="PEROXISOMAL SARCOSINE OXIDASE"/>
    <property type="match status" value="1"/>
</dbReference>
<reference evidence="6 7" key="1">
    <citation type="submission" date="2015-07" db="EMBL/GenBank/DDBJ databases">
        <title>Whole genome sequencing of Bosea vaviloviae isolated from cave pool.</title>
        <authorList>
            <person name="Tan N.E.H."/>
            <person name="Lee Y.P."/>
            <person name="Gan H.M."/>
            <person name="Barton H."/>
            <person name="Savka M.A."/>
        </authorList>
    </citation>
    <scope>NUCLEOTIDE SEQUENCE [LARGE SCALE GENOMIC DNA]</scope>
    <source>
        <strain evidence="6 7">SD260</strain>
    </source>
</reference>
<gene>
    <name evidence="6" type="ORF">AE618_12940</name>
</gene>
<evidence type="ECO:0000256" key="1">
    <source>
        <dbReference type="ARBA" id="ARBA00001974"/>
    </source>
</evidence>
<sequence length="379" mass="40809">MTSNSYDVIVAGVGAMGSAACWHLAKRGLKVLGLERFDLGHAMGSSHGLTRIIRIAYFEGSHYVPIVQRAHQLWQETGDEAGMKLLHVTGSLDLAPAGGGPVEASLQSCIDHGLVHEQLDARELARRFPGFQLPAGHIGLWQPDGGFVASEKAIYAHVGLAQSRGAEIRTNEPMLDWTPTAQGGVIVRTDRGTYSAGRLVITSGGWIADAVPALANNVATVRQAIGWFTTRRPELYRPDVFPVFILSADEGTFYGFPLYEHPGFKLGGPHFGREPMDPREDDRTPSPRQVELIRDCLARYLPDAAGEPLTLKGCVYSVTPDEDFIIDAVPGVPQAVFASACSGHGFKFASAIGEILANLSTSGQSAFDLKPFSLDRFAA</sequence>
<dbReference type="EMBL" id="LGSZ01000040">
    <property type="protein sequence ID" value="KPH80644.1"/>
    <property type="molecule type" value="Genomic_DNA"/>
</dbReference>
<evidence type="ECO:0000313" key="7">
    <source>
        <dbReference type="Proteomes" id="UP000037822"/>
    </source>
</evidence>
<dbReference type="OrthoDB" id="9806257at2"/>
<dbReference type="NCBIfam" id="NF008425">
    <property type="entry name" value="PRK11259.1"/>
    <property type="match status" value="1"/>
</dbReference>
<dbReference type="Proteomes" id="UP000037822">
    <property type="component" value="Unassembled WGS sequence"/>
</dbReference>
<dbReference type="GO" id="GO:0008115">
    <property type="term" value="F:sarcosine oxidase activity"/>
    <property type="evidence" value="ECO:0007669"/>
    <property type="project" value="TreeGrafter"/>
</dbReference>
<dbReference type="GO" id="GO:0050660">
    <property type="term" value="F:flavin adenine dinucleotide binding"/>
    <property type="evidence" value="ECO:0007669"/>
    <property type="project" value="InterPro"/>
</dbReference>
<dbReference type="SUPFAM" id="SSF51905">
    <property type="entry name" value="FAD/NAD(P)-binding domain"/>
    <property type="match status" value="1"/>
</dbReference>
<dbReference type="Pfam" id="PF01266">
    <property type="entry name" value="DAO"/>
    <property type="match status" value="1"/>
</dbReference>
<keyword evidence="7" id="KW-1185">Reference proteome</keyword>
<name>A0A0N1FEE8_9HYPH</name>
<evidence type="ECO:0000313" key="6">
    <source>
        <dbReference type="EMBL" id="KPH80644.1"/>
    </source>
</evidence>
<dbReference type="InterPro" id="IPR006076">
    <property type="entry name" value="FAD-dep_OxRdtase"/>
</dbReference>